<evidence type="ECO:0000256" key="4">
    <source>
        <dbReference type="ARBA" id="ARBA00022989"/>
    </source>
</evidence>
<comment type="caution">
    <text evidence="8">The sequence shown here is derived from an EMBL/GenBank/DDBJ whole genome shotgun (WGS) entry which is preliminary data.</text>
</comment>
<dbReference type="SUPFAM" id="SSF103473">
    <property type="entry name" value="MFS general substrate transporter"/>
    <property type="match status" value="1"/>
</dbReference>
<feature type="domain" description="Major facilitator superfamily (MFS) profile" evidence="7">
    <location>
        <begin position="23"/>
        <end position="411"/>
    </location>
</feature>
<evidence type="ECO:0000256" key="2">
    <source>
        <dbReference type="ARBA" id="ARBA00022475"/>
    </source>
</evidence>
<protein>
    <submittedName>
        <fullName evidence="8">MFS transporter</fullName>
    </submittedName>
</protein>
<feature type="transmembrane region" description="Helical" evidence="6">
    <location>
        <begin position="24"/>
        <end position="49"/>
    </location>
</feature>
<evidence type="ECO:0000256" key="1">
    <source>
        <dbReference type="ARBA" id="ARBA00004651"/>
    </source>
</evidence>
<dbReference type="InterPro" id="IPR036259">
    <property type="entry name" value="MFS_trans_sf"/>
</dbReference>
<feature type="transmembrane region" description="Helical" evidence="6">
    <location>
        <begin position="55"/>
        <end position="76"/>
    </location>
</feature>
<evidence type="ECO:0000259" key="7">
    <source>
        <dbReference type="PROSITE" id="PS50850"/>
    </source>
</evidence>
<dbReference type="InterPro" id="IPR020846">
    <property type="entry name" value="MFS_dom"/>
</dbReference>
<keyword evidence="3 6" id="KW-0812">Transmembrane</keyword>
<dbReference type="AlphaFoldDB" id="A0A4Q6XNC2"/>
<keyword evidence="9" id="KW-1185">Reference proteome</keyword>
<feature type="transmembrane region" description="Helical" evidence="6">
    <location>
        <begin position="88"/>
        <end position="109"/>
    </location>
</feature>
<dbReference type="GO" id="GO:0005886">
    <property type="term" value="C:plasma membrane"/>
    <property type="evidence" value="ECO:0007669"/>
    <property type="project" value="UniProtKB-SubCell"/>
</dbReference>
<dbReference type="EMBL" id="SGIT01000006">
    <property type="protein sequence ID" value="RZF57977.1"/>
    <property type="molecule type" value="Genomic_DNA"/>
</dbReference>
<evidence type="ECO:0000313" key="9">
    <source>
        <dbReference type="Proteomes" id="UP000292855"/>
    </source>
</evidence>
<dbReference type="Gene3D" id="1.20.1250.20">
    <property type="entry name" value="MFS general substrate transporter like domains"/>
    <property type="match status" value="1"/>
</dbReference>
<feature type="transmembrane region" description="Helical" evidence="6">
    <location>
        <begin position="188"/>
        <end position="206"/>
    </location>
</feature>
<accession>A0A4Q6XNC2</accession>
<evidence type="ECO:0000313" key="8">
    <source>
        <dbReference type="EMBL" id="RZF57977.1"/>
    </source>
</evidence>
<dbReference type="Pfam" id="PF07690">
    <property type="entry name" value="MFS_1"/>
    <property type="match status" value="1"/>
</dbReference>
<dbReference type="OrthoDB" id="9775268at2"/>
<reference evidence="8 9" key="1">
    <citation type="submission" date="2019-02" db="EMBL/GenBank/DDBJ databases">
        <authorList>
            <person name="Li Y."/>
        </authorList>
    </citation>
    <scope>NUCLEOTIDE SEQUENCE [LARGE SCALE GENOMIC DNA]</scope>
    <source>
        <strain evidence="8 9">30C10-4-7</strain>
    </source>
</reference>
<comment type="subcellular location">
    <subcellularLocation>
        <location evidence="1">Cell membrane</location>
        <topology evidence="1">Multi-pass membrane protein</topology>
    </subcellularLocation>
</comment>
<keyword evidence="2" id="KW-1003">Cell membrane</keyword>
<dbReference type="PANTHER" id="PTHR23513:SF6">
    <property type="entry name" value="MAJOR FACILITATOR SUPERFAMILY ASSOCIATED DOMAIN-CONTAINING PROTEIN"/>
    <property type="match status" value="1"/>
</dbReference>
<keyword evidence="4 6" id="KW-1133">Transmembrane helix</keyword>
<dbReference type="PANTHER" id="PTHR23513">
    <property type="entry name" value="INTEGRAL MEMBRANE EFFLUX PROTEIN-RELATED"/>
    <property type="match status" value="1"/>
</dbReference>
<feature type="transmembrane region" description="Helical" evidence="6">
    <location>
        <begin position="360"/>
        <end position="382"/>
    </location>
</feature>
<feature type="transmembrane region" description="Helical" evidence="6">
    <location>
        <begin position="272"/>
        <end position="291"/>
    </location>
</feature>
<evidence type="ECO:0000256" key="3">
    <source>
        <dbReference type="ARBA" id="ARBA00022692"/>
    </source>
</evidence>
<evidence type="ECO:0000256" key="5">
    <source>
        <dbReference type="ARBA" id="ARBA00023136"/>
    </source>
</evidence>
<dbReference type="GO" id="GO:0022857">
    <property type="term" value="F:transmembrane transporter activity"/>
    <property type="evidence" value="ECO:0007669"/>
    <property type="project" value="InterPro"/>
</dbReference>
<dbReference type="InterPro" id="IPR011701">
    <property type="entry name" value="MFS"/>
</dbReference>
<dbReference type="PROSITE" id="PS50850">
    <property type="entry name" value="MFS"/>
    <property type="match status" value="1"/>
</dbReference>
<dbReference type="Proteomes" id="UP000292855">
    <property type="component" value="Unassembled WGS sequence"/>
</dbReference>
<feature type="transmembrane region" description="Helical" evidence="6">
    <location>
        <begin position="323"/>
        <end position="348"/>
    </location>
</feature>
<sequence length="418" mass="45303">MDKSDLLELENPDVNENDEWKVRYWTIFIGQSLSLLGSSLTQFVLMWWITDTTGSISYLAIAGMAALLPQALLSPLGGVLADRYNRRLIMIVSDAISALCMAVLIFLFLNNSIELWHTFVMMAIRGAMQAFQSPASAASTAMLVPKSFIIKAAGLNQMMQGVTMVGSAPLGAFAISFMPLGWALSIDVITAILAITPLFVFTIPQIRQMKASNLMGTIKTEFLEGLSLVWQNQGLKRLYGLLGCVVLIVMPSYTFVPLLVKEYFNGGAREVGIMEGLAGVGMLLGGAIVTAMAPKRKIVWILIGSTITCLSLSFVAFTPSTLFWVAAMWWLINGIAFIFLNAPLTALLQTTIPNQLQGRVLSLLNTIMALAAPIGLVLATPLGELIGIRWLFAVVGIAGGMVSLFGFLSPSLRNLDRK</sequence>
<gene>
    <name evidence="8" type="ORF">EWE74_20125</name>
</gene>
<evidence type="ECO:0000256" key="6">
    <source>
        <dbReference type="SAM" id="Phobius"/>
    </source>
</evidence>
<name>A0A4Q6XNC2_9SPHI</name>
<feature type="transmembrane region" description="Helical" evidence="6">
    <location>
        <begin position="298"/>
        <end position="317"/>
    </location>
</feature>
<feature type="transmembrane region" description="Helical" evidence="6">
    <location>
        <begin position="388"/>
        <end position="408"/>
    </location>
</feature>
<proteinExistence type="predicted"/>
<dbReference type="CDD" id="cd06173">
    <property type="entry name" value="MFS_MefA_like"/>
    <property type="match status" value="1"/>
</dbReference>
<organism evidence="8 9">
    <name type="scientific">Sphingobacterium corticibacterium</name>
    <dbReference type="NCBI Taxonomy" id="2484746"/>
    <lineage>
        <taxon>Bacteria</taxon>
        <taxon>Pseudomonadati</taxon>
        <taxon>Bacteroidota</taxon>
        <taxon>Sphingobacteriia</taxon>
        <taxon>Sphingobacteriales</taxon>
        <taxon>Sphingobacteriaceae</taxon>
        <taxon>Sphingobacterium</taxon>
    </lineage>
</organism>
<dbReference type="RefSeq" id="WP_130143461.1">
    <property type="nucleotide sequence ID" value="NZ_SGIT01000006.1"/>
</dbReference>
<feature type="transmembrane region" description="Helical" evidence="6">
    <location>
        <begin position="238"/>
        <end position="260"/>
    </location>
</feature>
<keyword evidence="5 6" id="KW-0472">Membrane</keyword>